<feature type="transmembrane region" description="Helical" evidence="1">
    <location>
        <begin position="6"/>
        <end position="26"/>
    </location>
</feature>
<keyword evidence="1" id="KW-0472">Membrane</keyword>
<dbReference type="AlphaFoldDB" id="A0AAD0TXS4"/>
<proteinExistence type="predicted"/>
<dbReference type="NCBIfam" id="NF038257">
    <property type="entry name" value="exopoly_VpsP"/>
    <property type="match status" value="1"/>
</dbReference>
<accession>A0AAD0TXS4</accession>
<evidence type="ECO:0000313" key="3">
    <source>
        <dbReference type="Proteomes" id="UP000279995"/>
    </source>
</evidence>
<gene>
    <name evidence="2" type="ORF">D9T18_06835</name>
</gene>
<sequence length="231" mass="26474">MAKTKQLVNIFLLGIIILVISIESVNSMRANVWYFKAVNTLKQSKALMTPAELKFADDAINLALKLEPTQAHYWHLSAYVKMLGLTLKDMKSEDMSYSFNDIEQALLTSLQNRQAWSETWIELAKVVSSQEGLSQRVLRYIDQAKKTGPYKFEVRSGIIQIALINWPQLPPNFKAQYMNELNLAAQYDEKLDKVFDIANQINKVTLLCMSLQFGSELKSVRKSSTFEMYCK</sequence>
<reference evidence="2 3" key="1">
    <citation type="submission" date="2018-10" db="EMBL/GenBank/DDBJ databases">
        <title>Complete Genome Sequence and Transcriptomic Profiles of a Marine Bacterium, Pseudoalteromonas agarivorans Hao 2018.</title>
        <authorList>
            <person name="Hao L."/>
        </authorList>
    </citation>
    <scope>NUCLEOTIDE SEQUENCE [LARGE SCALE GENOMIC DNA]</scope>
    <source>
        <strain evidence="2 3">Hao 2018</strain>
    </source>
</reference>
<dbReference type="EMBL" id="CP033065">
    <property type="protein sequence ID" value="AYM86434.1"/>
    <property type="molecule type" value="Genomic_DNA"/>
</dbReference>
<dbReference type="RefSeq" id="WP_121637350.1">
    <property type="nucleotide sequence ID" value="NZ_CP033065.1"/>
</dbReference>
<dbReference type="Proteomes" id="UP000279995">
    <property type="component" value="Chromosome I"/>
</dbReference>
<evidence type="ECO:0000256" key="1">
    <source>
        <dbReference type="SAM" id="Phobius"/>
    </source>
</evidence>
<keyword evidence="1" id="KW-0812">Transmembrane</keyword>
<organism evidence="2 3">
    <name type="scientific">Pseudoalteromonas agarivorans</name>
    <dbReference type="NCBI Taxonomy" id="176102"/>
    <lineage>
        <taxon>Bacteria</taxon>
        <taxon>Pseudomonadati</taxon>
        <taxon>Pseudomonadota</taxon>
        <taxon>Gammaproteobacteria</taxon>
        <taxon>Alteromonadales</taxon>
        <taxon>Pseudoalteromonadaceae</taxon>
        <taxon>Pseudoalteromonas</taxon>
    </lineage>
</organism>
<protein>
    <submittedName>
        <fullName evidence="2">Uncharacterized protein</fullName>
    </submittedName>
</protein>
<evidence type="ECO:0000313" key="2">
    <source>
        <dbReference type="EMBL" id="AYM86434.1"/>
    </source>
</evidence>
<keyword evidence="1" id="KW-1133">Transmembrane helix</keyword>
<name>A0AAD0TXS4_9GAMM</name>